<dbReference type="EMBL" id="PNBA02000013">
    <property type="protein sequence ID" value="KAG6403193.1"/>
    <property type="molecule type" value="Genomic_DNA"/>
</dbReference>
<evidence type="ECO:0000256" key="1">
    <source>
        <dbReference type="SAM" id="MobiDB-lite"/>
    </source>
</evidence>
<reference evidence="2" key="2">
    <citation type="submission" date="2020-08" db="EMBL/GenBank/DDBJ databases">
        <title>Plant Genome Project.</title>
        <authorList>
            <person name="Zhang R.-G."/>
        </authorList>
    </citation>
    <scope>NUCLEOTIDE SEQUENCE</scope>
    <source>
        <strain evidence="2">Huo1</strain>
        <tissue evidence="2">Leaf</tissue>
    </source>
</reference>
<gene>
    <name evidence="2" type="ORF">SASPL_135410</name>
</gene>
<accession>A0A8X8WXW9</accession>
<evidence type="ECO:0000313" key="2">
    <source>
        <dbReference type="EMBL" id="KAG6403193.1"/>
    </source>
</evidence>
<dbReference type="Proteomes" id="UP000298416">
    <property type="component" value="Unassembled WGS sequence"/>
</dbReference>
<evidence type="ECO:0000313" key="3">
    <source>
        <dbReference type="Proteomes" id="UP000298416"/>
    </source>
</evidence>
<name>A0A8X8WXW9_SALSN</name>
<protein>
    <submittedName>
        <fullName evidence="2">Uncharacterized protein</fullName>
    </submittedName>
</protein>
<feature type="region of interest" description="Disordered" evidence="1">
    <location>
        <begin position="81"/>
        <end position="110"/>
    </location>
</feature>
<organism evidence="2">
    <name type="scientific">Salvia splendens</name>
    <name type="common">Scarlet sage</name>
    <dbReference type="NCBI Taxonomy" id="180675"/>
    <lineage>
        <taxon>Eukaryota</taxon>
        <taxon>Viridiplantae</taxon>
        <taxon>Streptophyta</taxon>
        <taxon>Embryophyta</taxon>
        <taxon>Tracheophyta</taxon>
        <taxon>Spermatophyta</taxon>
        <taxon>Magnoliopsida</taxon>
        <taxon>eudicotyledons</taxon>
        <taxon>Gunneridae</taxon>
        <taxon>Pentapetalae</taxon>
        <taxon>asterids</taxon>
        <taxon>lamiids</taxon>
        <taxon>Lamiales</taxon>
        <taxon>Lamiaceae</taxon>
        <taxon>Nepetoideae</taxon>
        <taxon>Mentheae</taxon>
        <taxon>Salviinae</taxon>
        <taxon>Salvia</taxon>
        <taxon>Salvia subgen. Calosphace</taxon>
        <taxon>core Calosphace</taxon>
    </lineage>
</organism>
<keyword evidence="3" id="KW-1185">Reference proteome</keyword>
<proteinExistence type="predicted"/>
<dbReference type="AlphaFoldDB" id="A0A8X8WXW9"/>
<comment type="caution">
    <text evidence="2">The sequence shown here is derived from an EMBL/GenBank/DDBJ whole genome shotgun (WGS) entry which is preliminary data.</text>
</comment>
<reference evidence="2" key="1">
    <citation type="submission" date="2018-01" db="EMBL/GenBank/DDBJ databases">
        <authorList>
            <person name="Mao J.F."/>
        </authorList>
    </citation>
    <scope>NUCLEOTIDE SEQUENCE</scope>
    <source>
        <strain evidence="2">Huo1</strain>
        <tissue evidence="2">Leaf</tissue>
    </source>
</reference>
<sequence length="239" mass="26149">MLLADVSEFDIGEPADLCFSGDEHVFEDEDKENVADLGGGRLDFGTGSDTEREGGCQEPVAPVNAGTSLNGDAAFKTQTAPEGVQVGRSPVREDSTYAERQQGASVRRERSLSIPNCNTLTTRISPHGLEKRGIVTNSYLQHPTRTAHVFYSDDVLEVSKRKFSTLKPHEAVAVVDSWASYLNDMEMHKSTEKPSRLFVTTSPTTGVADMLDNVVPDNGILDWNKYGSDLNAFFDAMKN</sequence>